<dbReference type="AlphaFoldDB" id="A0AAV4HWW6"/>
<dbReference type="Proteomes" id="UP000762676">
    <property type="component" value="Unassembled WGS sequence"/>
</dbReference>
<comment type="caution">
    <text evidence="1">The sequence shown here is derived from an EMBL/GenBank/DDBJ whole genome shotgun (WGS) entry which is preliminary data.</text>
</comment>
<protein>
    <submittedName>
        <fullName evidence="1">Uncharacterized protein</fullName>
    </submittedName>
</protein>
<gene>
    <name evidence="1" type="ORF">ElyMa_002845100</name>
</gene>
<evidence type="ECO:0000313" key="1">
    <source>
        <dbReference type="EMBL" id="GFS01702.1"/>
    </source>
</evidence>
<name>A0AAV4HWW6_9GAST</name>
<dbReference type="EMBL" id="BMAT01005888">
    <property type="protein sequence ID" value="GFS01702.1"/>
    <property type="molecule type" value="Genomic_DNA"/>
</dbReference>
<reference evidence="1 2" key="1">
    <citation type="journal article" date="2021" name="Elife">
        <title>Chloroplast acquisition without the gene transfer in kleptoplastic sea slugs, Plakobranchus ocellatus.</title>
        <authorList>
            <person name="Maeda T."/>
            <person name="Takahashi S."/>
            <person name="Yoshida T."/>
            <person name="Shimamura S."/>
            <person name="Takaki Y."/>
            <person name="Nagai Y."/>
            <person name="Toyoda A."/>
            <person name="Suzuki Y."/>
            <person name="Arimoto A."/>
            <person name="Ishii H."/>
            <person name="Satoh N."/>
            <person name="Nishiyama T."/>
            <person name="Hasebe M."/>
            <person name="Maruyama T."/>
            <person name="Minagawa J."/>
            <person name="Obokata J."/>
            <person name="Shigenobu S."/>
        </authorList>
    </citation>
    <scope>NUCLEOTIDE SEQUENCE [LARGE SCALE GENOMIC DNA]</scope>
</reference>
<sequence length="109" mass="12234">MFASLVYLLAFDPSLRWNQHIESISHRSACDFIGCCSEVHTVLSGVRELYSLSASFANAMLEELASGARIAFGNRRRKIYRKRKHDLWSPTEPAFYLGLQGGGYPPVPV</sequence>
<evidence type="ECO:0000313" key="2">
    <source>
        <dbReference type="Proteomes" id="UP000762676"/>
    </source>
</evidence>
<organism evidence="1 2">
    <name type="scientific">Elysia marginata</name>
    <dbReference type="NCBI Taxonomy" id="1093978"/>
    <lineage>
        <taxon>Eukaryota</taxon>
        <taxon>Metazoa</taxon>
        <taxon>Spiralia</taxon>
        <taxon>Lophotrochozoa</taxon>
        <taxon>Mollusca</taxon>
        <taxon>Gastropoda</taxon>
        <taxon>Heterobranchia</taxon>
        <taxon>Euthyneura</taxon>
        <taxon>Panpulmonata</taxon>
        <taxon>Sacoglossa</taxon>
        <taxon>Placobranchoidea</taxon>
        <taxon>Plakobranchidae</taxon>
        <taxon>Elysia</taxon>
    </lineage>
</organism>
<keyword evidence="2" id="KW-1185">Reference proteome</keyword>
<accession>A0AAV4HWW6</accession>
<proteinExistence type="predicted"/>